<keyword evidence="6 15" id="KW-0679">Respiratory chain</keyword>
<dbReference type="InterPro" id="IPR036257">
    <property type="entry name" value="Cyt_c_oxidase_su2_TM_sf"/>
</dbReference>
<dbReference type="SUPFAM" id="SSF49503">
    <property type="entry name" value="Cupredoxins"/>
    <property type="match status" value="1"/>
</dbReference>
<dbReference type="SUPFAM" id="SSF81464">
    <property type="entry name" value="Cytochrome c oxidase subunit II-like, transmembrane region"/>
    <property type="match status" value="1"/>
</dbReference>
<dbReference type="InterPro" id="IPR006333">
    <property type="entry name" value="Cyt_o_ubiquinol_oxidase_su2"/>
</dbReference>
<dbReference type="InterPro" id="IPR010514">
    <property type="entry name" value="COX_ARM"/>
</dbReference>
<keyword evidence="21" id="KW-1185">Reference proteome</keyword>
<proteinExistence type="inferred from homology"/>
<keyword evidence="4 15" id="KW-0813">Transport</keyword>
<evidence type="ECO:0000256" key="13">
    <source>
        <dbReference type="ARBA" id="ARBA00023139"/>
    </source>
</evidence>
<dbReference type="Pfam" id="PF06481">
    <property type="entry name" value="COX_ARM"/>
    <property type="match status" value="1"/>
</dbReference>
<dbReference type="InterPro" id="IPR011759">
    <property type="entry name" value="Cyt_c_oxidase_su2_TM_dom"/>
</dbReference>
<feature type="compositionally biased region" description="Basic and acidic residues" evidence="16">
    <location>
        <begin position="310"/>
        <end position="337"/>
    </location>
</feature>
<evidence type="ECO:0000256" key="11">
    <source>
        <dbReference type="ARBA" id="ARBA00023002"/>
    </source>
</evidence>
<keyword evidence="12 15" id="KW-0472">Membrane</keyword>
<reference evidence="20 21" key="1">
    <citation type="submission" date="2023-08" db="EMBL/GenBank/DDBJ databases">
        <title>Oxalobacteraceae gen .nov., isolated from river sludge outside the plant.</title>
        <authorList>
            <person name="Zhao S.Y."/>
        </authorList>
    </citation>
    <scope>NUCLEOTIDE SEQUENCE [LARGE SCALE GENOMIC DNA]</scope>
    <source>
        <strain evidence="20 21">R-40</strain>
    </source>
</reference>
<sequence length="356" mass="39457">MVSPSARLLLVSAAALLAGCETVVLNPSGDIAAQQGNLVVISTLLMLLIIVPVIALTIIFAWRYRQTNKAAEYDPEWDHSTKLEIVIWGAPILIIIALGLLTWFSTHRLDPYKPLERIDANRPLPADVKPLEVQVVSMDWKWLFIYPEQGVASVNKLVTPIDVPIRFKLTSSTVMNAFYIPALAGQIYTMAGMETTLHAVMNKPGVYDGFSSNYSGDGFSQMRFKYHGVTADEFYKWVETAKTEAGNKVLNRAAYLELDKPSQQVPPQDYGKVEPELFAAVVNRCVAPGTMCMHHVMAADAERTRKAVEGKIEKKPADHEAKDGQHAAHGTRHESVVKRHAAQPRVDVLHSSHTIH</sequence>
<keyword evidence="8" id="KW-0732">Signal</keyword>
<dbReference type="Proteomes" id="UP001225596">
    <property type="component" value="Unassembled WGS sequence"/>
</dbReference>
<evidence type="ECO:0000259" key="19">
    <source>
        <dbReference type="PROSITE" id="PS50999"/>
    </source>
</evidence>
<evidence type="ECO:0000259" key="18">
    <source>
        <dbReference type="PROSITE" id="PS50857"/>
    </source>
</evidence>
<feature type="domain" description="Cytochrome oxidase subunit II copper A binding" evidence="18">
    <location>
        <begin position="128"/>
        <end position="240"/>
    </location>
</feature>
<evidence type="ECO:0000256" key="17">
    <source>
        <dbReference type="SAM" id="Phobius"/>
    </source>
</evidence>
<evidence type="ECO:0000313" key="21">
    <source>
        <dbReference type="Proteomes" id="UP001225596"/>
    </source>
</evidence>
<keyword evidence="10 17" id="KW-1133">Transmembrane helix</keyword>
<name>A0ABU1BKX1_9BURK</name>
<feature type="transmembrane region" description="Helical" evidence="17">
    <location>
        <begin position="38"/>
        <end position="62"/>
    </location>
</feature>
<evidence type="ECO:0000256" key="8">
    <source>
        <dbReference type="ARBA" id="ARBA00022729"/>
    </source>
</evidence>
<comment type="similarity">
    <text evidence="3 15">Belongs to the cytochrome c oxidase subunit 2 family.</text>
</comment>
<dbReference type="Pfam" id="PF00116">
    <property type="entry name" value="COX2"/>
    <property type="match status" value="1"/>
</dbReference>
<dbReference type="PROSITE" id="PS50999">
    <property type="entry name" value="COX2_TM"/>
    <property type="match status" value="1"/>
</dbReference>
<evidence type="ECO:0000256" key="16">
    <source>
        <dbReference type="SAM" id="MobiDB-lite"/>
    </source>
</evidence>
<evidence type="ECO:0000256" key="7">
    <source>
        <dbReference type="ARBA" id="ARBA00022692"/>
    </source>
</evidence>
<feature type="transmembrane region" description="Helical" evidence="17">
    <location>
        <begin position="83"/>
        <end position="104"/>
    </location>
</feature>
<evidence type="ECO:0000256" key="15">
    <source>
        <dbReference type="PIRNR" id="PIRNR000292"/>
    </source>
</evidence>
<dbReference type="CDD" id="cd04212">
    <property type="entry name" value="CuRO_UO_II"/>
    <property type="match status" value="1"/>
</dbReference>
<evidence type="ECO:0000256" key="12">
    <source>
        <dbReference type="ARBA" id="ARBA00023136"/>
    </source>
</evidence>
<gene>
    <name evidence="20" type="primary">cyoA</name>
    <name evidence="20" type="ORF">Q8A64_04270</name>
</gene>
<evidence type="ECO:0000256" key="10">
    <source>
        <dbReference type="ARBA" id="ARBA00022989"/>
    </source>
</evidence>
<feature type="region of interest" description="Disordered" evidence="16">
    <location>
        <begin position="310"/>
        <end position="356"/>
    </location>
</feature>
<dbReference type="PANTHER" id="PTHR22888">
    <property type="entry name" value="CYTOCHROME C OXIDASE, SUBUNIT II"/>
    <property type="match status" value="1"/>
</dbReference>
<evidence type="ECO:0000256" key="14">
    <source>
        <dbReference type="ARBA" id="ARBA00023288"/>
    </source>
</evidence>
<dbReference type="PIRSF" id="PIRSF000292">
    <property type="entry name" value="Ubi_od_II"/>
    <property type="match status" value="1"/>
</dbReference>
<dbReference type="PANTHER" id="PTHR22888:SF18">
    <property type="entry name" value="CYTOCHROME BO(3) UBIQUINOL OXIDASE SUBUNIT 2"/>
    <property type="match status" value="1"/>
</dbReference>
<dbReference type="RefSeq" id="WP_338435560.1">
    <property type="nucleotide sequence ID" value="NZ_JAUYVH010000002.1"/>
</dbReference>
<dbReference type="NCBIfam" id="TIGR01433">
    <property type="entry name" value="CyoA"/>
    <property type="match status" value="1"/>
</dbReference>
<organism evidence="20 21">
    <name type="scientific">Keguizhuia sedimenti</name>
    <dbReference type="NCBI Taxonomy" id="3064264"/>
    <lineage>
        <taxon>Bacteria</taxon>
        <taxon>Pseudomonadati</taxon>
        <taxon>Pseudomonadota</taxon>
        <taxon>Betaproteobacteria</taxon>
        <taxon>Burkholderiales</taxon>
        <taxon>Oxalobacteraceae</taxon>
        <taxon>Keguizhuia</taxon>
    </lineage>
</organism>
<dbReference type="InterPro" id="IPR045187">
    <property type="entry name" value="CcO_II"/>
</dbReference>
<evidence type="ECO:0000256" key="1">
    <source>
        <dbReference type="ARBA" id="ARBA00004418"/>
    </source>
</evidence>
<keyword evidence="14" id="KW-0449">Lipoprotein</keyword>
<accession>A0ABU1BKX1</accession>
<evidence type="ECO:0000256" key="3">
    <source>
        <dbReference type="ARBA" id="ARBA00007866"/>
    </source>
</evidence>
<evidence type="ECO:0000313" key="20">
    <source>
        <dbReference type="EMBL" id="MDQ9169622.1"/>
    </source>
</evidence>
<dbReference type="PROSITE" id="PS50857">
    <property type="entry name" value="COX2_CUA"/>
    <property type="match status" value="1"/>
</dbReference>
<dbReference type="EMBL" id="JAUYVH010000002">
    <property type="protein sequence ID" value="MDQ9169622.1"/>
    <property type="molecule type" value="Genomic_DNA"/>
</dbReference>
<dbReference type="InterPro" id="IPR034227">
    <property type="entry name" value="CuRO_UO_II"/>
</dbReference>
<evidence type="ECO:0000256" key="9">
    <source>
        <dbReference type="ARBA" id="ARBA00022982"/>
    </source>
</evidence>
<evidence type="ECO:0000256" key="4">
    <source>
        <dbReference type="ARBA" id="ARBA00022448"/>
    </source>
</evidence>
<comment type="caution">
    <text evidence="20">The sequence shown here is derived from an EMBL/GenBank/DDBJ whole genome shotgun (WGS) entry which is preliminary data.</text>
</comment>
<keyword evidence="7 17" id="KW-0812">Transmembrane</keyword>
<evidence type="ECO:0000256" key="5">
    <source>
        <dbReference type="ARBA" id="ARBA00022475"/>
    </source>
</evidence>
<keyword evidence="5 15" id="KW-1003">Cell membrane</keyword>
<evidence type="ECO:0000256" key="6">
    <source>
        <dbReference type="ARBA" id="ARBA00022660"/>
    </source>
</evidence>
<dbReference type="InterPro" id="IPR008972">
    <property type="entry name" value="Cupredoxin"/>
</dbReference>
<keyword evidence="9 15" id="KW-0249">Electron transport</keyword>
<evidence type="ECO:0000256" key="2">
    <source>
        <dbReference type="ARBA" id="ARBA00004651"/>
    </source>
</evidence>
<dbReference type="Gene3D" id="1.10.287.90">
    <property type="match status" value="1"/>
</dbReference>
<protein>
    <recommendedName>
        <fullName evidence="15">Ubiquinol oxidase subunit 2</fullName>
    </recommendedName>
</protein>
<comment type="subcellular location">
    <subcellularLocation>
        <location evidence="2">Cell membrane</location>
        <topology evidence="2">Multi-pass membrane protein</topology>
    </subcellularLocation>
    <subcellularLocation>
        <location evidence="1">Periplasm</location>
    </subcellularLocation>
</comment>
<dbReference type="PROSITE" id="PS51257">
    <property type="entry name" value="PROKAR_LIPOPROTEIN"/>
    <property type="match status" value="1"/>
</dbReference>
<feature type="domain" description="Cytochrome oxidase subunit II transmembrane region profile" evidence="19">
    <location>
        <begin position="16"/>
        <end position="113"/>
    </location>
</feature>
<keyword evidence="13" id="KW-0564">Palmitate</keyword>
<dbReference type="InterPro" id="IPR002429">
    <property type="entry name" value="CcO_II-like_C"/>
</dbReference>
<keyword evidence="11 15" id="KW-0560">Oxidoreductase</keyword>
<dbReference type="Gene3D" id="2.60.40.420">
    <property type="entry name" value="Cupredoxins - blue copper proteins"/>
    <property type="match status" value="1"/>
</dbReference>